<keyword evidence="1" id="KW-0812">Transmembrane</keyword>
<evidence type="ECO:0000256" key="1">
    <source>
        <dbReference type="SAM" id="Phobius"/>
    </source>
</evidence>
<gene>
    <name evidence="2" type="ORF">SERLADRAFT_379104</name>
</gene>
<dbReference type="Proteomes" id="UP000008064">
    <property type="component" value="Unassembled WGS sequence"/>
</dbReference>
<keyword evidence="1" id="KW-1133">Transmembrane helix</keyword>
<dbReference type="EMBL" id="GL945429">
    <property type="protein sequence ID" value="EGO29748.1"/>
    <property type="molecule type" value="Genomic_DNA"/>
</dbReference>
<dbReference type="KEGG" id="sla:SERLADRAFT_379104"/>
<sequence>MVNTKVFVLKSPASTTIHWSGFKHLELCTFMAFSSTFYTVDWIPLMLLFKW</sequence>
<dbReference type="RefSeq" id="XP_007313990.1">
    <property type="nucleotide sequence ID" value="XM_007313928.1"/>
</dbReference>
<feature type="transmembrane region" description="Helical" evidence="1">
    <location>
        <begin position="30"/>
        <end position="49"/>
    </location>
</feature>
<dbReference type="GeneID" id="18810800"/>
<protein>
    <submittedName>
        <fullName evidence="2">Uncharacterized protein</fullName>
    </submittedName>
</protein>
<name>F8NI26_SERL9</name>
<dbReference type="HOGENOM" id="CLU_3107879_0_0_1"/>
<dbReference type="AlphaFoldDB" id="F8NI26"/>
<organism>
    <name type="scientific">Serpula lacrymans var. lacrymans (strain S7.9)</name>
    <name type="common">Dry rot fungus</name>
    <dbReference type="NCBI Taxonomy" id="578457"/>
    <lineage>
        <taxon>Eukaryota</taxon>
        <taxon>Fungi</taxon>
        <taxon>Dikarya</taxon>
        <taxon>Basidiomycota</taxon>
        <taxon>Agaricomycotina</taxon>
        <taxon>Agaricomycetes</taxon>
        <taxon>Agaricomycetidae</taxon>
        <taxon>Boletales</taxon>
        <taxon>Coniophorineae</taxon>
        <taxon>Serpulaceae</taxon>
        <taxon>Serpula</taxon>
    </lineage>
</organism>
<proteinExistence type="predicted"/>
<reference evidence="2" key="1">
    <citation type="submission" date="2011-04" db="EMBL/GenBank/DDBJ databases">
        <title>Evolution of plant cell wall degrading machinery underlies the functional diversity of forest fungi.</title>
        <authorList>
            <consortium name="US DOE Joint Genome Institute (JGI-PGF)"/>
            <person name="Eastwood D.C."/>
            <person name="Floudas D."/>
            <person name="Binder M."/>
            <person name="Majcherczyk A."/>
            <person name="Schneider P."/>
            <person name="Aerts A."/>
            <person name="Asiegbu F.O."/>
            <person name="Baker S.E."/>
            <person name="Barry K."/>
            <person name="Bendiksby M."/>
            <person name="Blumentritt M."/>
            <person name="Coutinho P.M."/>
            <person name="Cullen D."/>
            <person name="Cullen D."/>
            <person name="Gathman A."/>
            <person name="Goodell B."/>
            <person name="Henrissat B."/>
            <person name="Ihrmark K."/>
            <person name="Kauserud H."/>
            <person name="Kohler A."/>
            <person name="LaButti K."/>
            <person name="Lapidus A."/>
            <person name="Lavin J.L."/>
            <person name="Lee Y.-H."/>
            <person name="Lindquist E."/>
            <person name="Lilly W."/>
            <person name="Lucas S."/>
            <person name="Morin E."/>
            <person name="Murat C."/>
            <person name="Oguiza J.A."/>
            <person name="Park J."/>
            <person name="Pisabarro A.G."/>
            <person name="Riley R."/>
            <person name="Rosling A."/>
            <person name="Salamov A."/>
            <person name="Schmidt O."/>
            <person name="Schmutz J."/>
            <person name="Skrede I."/>
            <person name="Stenlid J."/>
            <person name="Wiebenga A."/>
            <person name="Xie X."/>
            <person name="Kues U."/>
            <person name="Hibbett D.S."/>
            <person name="Hoffmeister D."/>
            <person name="Hogberg N."/>
            <person name="Martin F."/>
            <person name="Grigoriev I.V."/>
            <person name="Watkinson S.C."/>
        </authorList>
    </citation>
    <scope>NUCLEOTIDE SEQUENCE</scope>
    <source>
        <strain evidence="2">S7.9</strain>
    </source>
</reference>
<accession>F8NI26</accession>
<keyword evidence="1" id="KW-0472">Membrane</keyword>
<evidence type="ECO:0000313" key="2">
    <source>
        <dbReference type="EMBL" id="EGO29748.1"/>
    </source>
</evidence>